<evidence type="ECO:0000313" key="4">
    <source>
        <dbReference type="Proteomes" id="UP000031036"/>
    </source>
</evidence>
<dbReference type="InterPro" id="IPR055119">
    <property type="entry name" value="Mig18_Fn1"/>
</dbReference>
<feature type="chain" id="PRO_5002095638" description="Ig-like domain-containing protein" evidence="1">
    <location>
        <begin position="18"/>
        <end position="254"/>
    </location>
</feature>
<name>A0A0B2VXQ6_TOXCA</name>
<feature type="signal peptide" evidence="1">
    <location>
        <begin position="1"/>
        <end position="17"/>
    </location>
</feature>
<comment type="caution">
    <text evidence="3">The sequence shown here is derived from an EMBL/GenBank/DDBJ whole genome shotgun (WGS) entry which is preliminary data.</text>
</comment>
<dbReference type="AlphaFoldDB" id="A0A0B2VXQ6"/>
<feature type="domain" description="Ig-like" evidence="2">
    <location>
        <begin position="157"/>
        <end position="238"/>
    </location>
</feature>
<dbReference type="InterPro" id="IPR007110">
    <property type="entry name" value="Ig-like_dom"/>
</dbReference>
<keyword evidence="1" id="KW-0732">Signal</keyword>
<dbReference type="EMBL" id="JPKZ01000644">
    <property type="protein sequence ID" value="KHN86132.1"/>
    <property type="molecule type" value="Genomic_DNA"/>
</dbReference>
<dbReference type="Proteomes" id="UP000031036">
    <property type="component" value="Unassembled WGS sequence"/>
</dbReference>
<proteinExistence type="predicted"/>
<sequence length="254" mass="28406">MSLQLWCLLLIASLVEACEYNGTKHVNGEKWVVKSSFILQCFINADGSWKAEIIGCQTSLGRFMHEGENYTENEVRYSCTRLPGGIMRLQRNYGNKDASSCEGHAVGESWVVRTNFNKTCTNNGTRISNCFTDSGTPIALNSKLVVGSTTYTCEQRPNGTVILSRQSEPTWGKSVPQKIVCTVNGEYKNPGDKWVENGRFVKKCDERGAIVIEKCVLDDSSEMDLNSQIIRDGKTFTCKEHLNGTVWFRMEQSG</sequence>
<keyword evidence="4" id="KW-1185">Reference proteome</keyword>
<dbReference type="PANTHER" id="PTHR35572:SF6">
    <property type="entry name" value="IG-LIKE DOMAIN-CONTAINING PROTEIN"/>
    <property type="match status" value="1"/>
</dbReference>
<evidence type="ECO:0000259" key="2">
    <source>
        <dbReference type="PROSITE" id="PS50835"/>
    </source>
</evidence>
<gene>
    <name evidence="3" type="primary">ZC412.3</name>
    <name evidence="3" type="ORF">Tcan_15699</name>
</gene>
<accession>A0A0B2VXQ6</accession>
<evidence type="ECO:0000313" key="3">
    <source>
        <dbReference type="EMBL" id="KHN86132.1"/>
    </source>
</evidence>
<organism evidence="3 4">
    <name type="scientific">Toxocara canis</name>
    <name type="common">Canine roundworm</name>
    <dbReference type="NCBI Taxonomy" id="6265"/>
    <lineage>
        <taxon>Eukaryota</taxon>
        <taxon>Metazoa</taxon>
        <taxon>Ecdysozoa</taxon>
        <taxon>Nematoda</taxon>
        <taxon>Chromadorea</taxon>
        <taxon>Rhabditida</taxon>
        <taxon>Spirurina</taxon>
        <taxon>Ascaridomorpha</taxon>
        <taxon>Ascaridoidea</taxon>
        <taxon>Toxocaridae</taxon>
        <taxon>Toxocara</taxon>
    </lineage>
</organism>
<dbReference type="PROSITE" id="PS50835">
    <property type="entry name" value="IG_LIKE"/>
    <property type="match status" value="1"/>
</dbReference>
<evidence type="ECO:0000256" key="1">
    <source>
        <dbReference type="SAM" id="SignalP"/>
    </source>
</evidence>
<reference evidence="3 4" key="1">
    <citation type="submission" date="2014-11" db="EMBL/GenBank/DDBJ databases">
        <title>Genetic blueprint of the zoonotic pathogen Toxocara canis.</title>
        <authorList>
            <person name="Zhu X.-Q."/>
            <person name="Korhonen P.K."/>
            <person name="Cai H."/>
            <person name="Young N.D."/>
            <person name="Nejsum P."/>
            <person name="von Samson-Himmelstjerna G."/>
            <person name="Boag P.R."/>
            <person name="Tan P."/>
            <person name="Li Q."/>
            <person name="Min J."/>
            <person name="Yang Y."/>
            <person name="Wang X."/>
            <person name="Fang X."/>
            <person name="Hall R.S."/>
            <person name="Hofmann A."/>
            <person name="Sternberg P.W."/>
            <person name="Jex A.R."/>
            <person name="Gasser R.B."/>
        </authorList>
    </citation>
    <scope>NUCLEOTIDE SEQUENCE [LARGE SCALE GENOMIC DNA]</scope>
    <source>
        <strain evidence="3">PN_DK_2014</strain>
    </source>
</reference>
<dbReference type="InterPro" id="IPR040282">
    <property type="entry name" value="Mig-18-like"/>
</dbReference>
<dbReference type="OMA" id="LNCIVDD"/>
<dbReference type="PANTHER" id="PTHR35572">
    <property type="entry name" value="PROTEIN CBG04538-RELATED"/>
    <property type="match status" value="1"/>
</dbReference>
<dbReference type="Pfam" id="PF23003">
    <property type="entry name" value="Fn1_2"/>
    <property type="match status" value="3"/>
</dbReference>
<protein>
    <recommendedName>
        <fullName evidence="2">Ig-like domain-containing protein</fullName>
    </recommendedName>
</protein>
<dbReference type="OrthoDB" id="5775142at2759"/>